<evidence type="ECO:0000313" key="8">
    <source>
        <dbReference type="EMBL" id="MBE6505286.1"/>
    </source>
</evidence>
<dbReference type="PROSITE" id="PS00595">
    <property type="entry name" value="AA_TRANSFER_CLASS_5"/>
    <property type="match status" value="1"/>
</dbReference>
<dbReference type="SUPFAM" id="SSF53383">
    <property type="entry name" value="PLP-dependent transferases"/>
    <property type="match status" value="1"/>
</dbReference>
<accession>A0A8T3VGL2</accession>
<evidence type="ECO:0000256" key="5">
    <source>
        <dbReference type="RuleBase" id="RU004075"/>
    </source>
</evidence>
<comment type="caution">
    <text evidence="8">The sequence shown here is derived from an EMBL/GenBank/DDBJ whole genome shotgun (WGS) entry which is preliminary data.</text>
</comment>
<keyword evidence="3" id="KW-0808">Transferase</keyword>
<organism evidence="8 9">
    <name type="scientific">Methanobrevibacter millerae</name>
    <dbReference type="NCBI Taxonomy" id="230361"/>
    <lineage>
        <taxon>Archaea</taxon>
        <taxon>Methanobacteriati</taxon>
        <taxon>Methanobacteriota</taxon>
        <taxon>Methanomada group</taxon>
        <taxon>Methanobacteria</taxon>
        <taxon>Methanobacteriales</taxon>
        <taxon>Methanobacteriaceae</taxon>
        <taxon>Methanobrevibacter</taxon>
    </lineage>
</organism>
<dbReference type="Gene3D" id="3.90.1150.10">
    <property type="entry name" value="Aspartate Aminotransferase, domain 1"/>
    <property type="match status" value="1"/>
</dbReference>
<dbReference type="InterPro" id="IPR015424">
    <property type="entry name" value="PyrdxlP-dep_Trfase"/>
</dbReference>
<dbReference type="InterPro" id="IPR015421">
    <property type="entry name" value="PyrdxlP-dep_Trfase_major"/>
</dbReference>
<dbReference type="PANTHER" id="PTHR42778">
    <property type="entry name" value="2-AMINOETHYLPHOSPHONATE--PYRUVATE TRANSAMINASE"/>
    <property type="match status" value="1"/>
</dbReference>
<dbReference type="Gene3D" id="3.40.640.10">
    <property type="entry name" value="Type I PLP-dependent aspartate aminotransferase-like (Major domain)"/>
    <property type="match status" value="1"/>
</dbReference>
<proteinExistence type="inferred from homology"/>
<feature type="domain" description="Aminotransferase class V" evidence="7">
    <location>
        <begin position="28"/>
        <end position="317"/>
    </location>
</feature>
<evidence type="ECO:0000256" key="4">
    <source>
        <dbReference type="ARBA" id="ARBA00022898"/>
    </source>
</evidence>
<sequence>MLNFTVGPVMSNKEVLRIGGEQTPYFRNDEFSQVMFENEKLMKEFVCADEDSRAVFITGSGTAAMEATVMNVFNEKDNVLIVNGGGFGQRFVDLCNLHNIPNDEIKLDFGQNITEEILDKYDSKDYTAFLVNICETSSCVYYDLDLISEFCTRNNIFLVVDAISSFLANPLNMARQNIGVVITGSQKALACPPGISIIVLAPEALKRVENNQCKSMYLDLNDMLKNGERGQTPFTPAVTILLQINARLNEIKNQGGVEAEIMRISNLADDFREKVKDLPLEIHLENLGNCVTGVYCINSHAGDIVYALKKDYGIWVNPNGGEVGEKMFRVGHIGDLTIEDNDKLIEAFKDLEKRGILK</sequence>
<comment type="similarity">
    <text evidence="5">Belongs to the class-V pyridoxal-phosphate-dependent aminotransferase family.</text>
</comment>
<evidence type="ECO:0000256" key="1">
    <source>
        <dbReference type="ARBA" id="ARBA00001933"/>
    </source>
</evidence>
<dbReference type="GO" id="GO:0008483">
    <property type="term" value="F:transaminase activity"/>
    <property type="evidence" value="ECO:0007669"/>
    <property type="project" value="UniProtKB-KW"/>
</dbReference>
<comment type="cofactor">
    <cofactor evidence="1 6">
        <name>pyridoxal 5'-phosphate</name>
        <dbReference type="ChEBI" id="CHEBI:597326"/>
    </cofactor>
</comment>
<dbReference type="InterPro" id="IPR000192">
    <property type="entry name" value="Aminotrans_V_dom"/>
</dbReference>
<dbReference type="InterPro" id="IPR020578">
    <property type="entry name" value="Aminotrans_V_PyrdxlP_BS"/>
</dbReference>
<dbReference type="AlphaFoldDB" id="A0A8T3VGL2"/>
<keyword evidence="2 8" id="KW-0032">Aminotransferase</keyword>
<evidence type="ECO:0000256" key="2">
    <source>
        <dbReference type="ARBA" id="ARBA00022576"/>
    </source>
</evidence>
<dbReference type="EMBL" id="SUTE01000043">
    <property type="protein sequence ID" value="MBE6505286.1"/>
    <property type="molecule type" value="Genomic_DNA"/>
</dbReference>
<dbReference type="Proteomes" id="UP000762703">
    <property type="component" value="Unassembled WGS sequence"/>
</dbReference>
<dbReference type="PANTHER" id="PTHR42778:SF1">
    <property type="entry name" value="2-AMINOETHYLPHOSPHONATE--PYRUVATE TRANSAMINASE"/>
    <property type="match status" value="1"/>
</dbReference>
<keyword evidence="4" id="KW-0663">Pyridoxal phosphate</keyword>
<evidence type="ECO:0000256" key="3">
    <source>
        <dbReference type="ARBA" id="ARBA00022679"/>
    </source>
</evidence>
<dbReference type="Pfam" id="PF00266">
    <property type="entry name" value="Aminotran_5"/>
    <property type="match status" value="1"/>
</dbReference>
<dbReference type="InterPro" id="IPR015422">
    <property type="entry name" value="PyrdxlP-dep_Trfase_small"/>
</dbReference>
<dbReference type="RefSeq" id="WP_303736929.1">
    <property type="nucleotide sequence ID" value="NZ_SUTE01000043.1"/>
</dbReference>
<dbReference type="PIRSF" id="PIRSF000524">
    <property type="entry name" value="SPT"/>
    <property type="match status" value="1"/>
</dbReference>
<evidence type="ECO:0000259" key="7">
    <source>
        <dbReference type="Pfam" id="PF00266"/>
    </source>
</evidence>
<protein>
    <submittedName>
        <fullName evidence="8">Alanine--glyoxylate aminotransferase family protein</fullName>
    </submittedName>
</protein>
<dbReference type="InterPro" id="IPR024169">
    <property type="entry name" value="SP_NH2Trfase/AEP_transaminase"/>
</dbReference>
<evidence type="ECO:0000256" key="6">
    <source>
        <dbReference type="RuleBase" id="RU004504"/>
    </source>
</evidence>
<name>A0A8T3VGL2_9EURY</name>
<gene>
    <name evidence="8" type="ORF">E7Z73_06045</name>
</gene>
<reference evidence="8" key="1">
    <citation type="submission" date="2019-04" db="EMBL/GenBank/DDBJ databases">
        <title>Evolution of Biomass-Degrading Anaerobic Consortia Revealed by Metagenomics.</title>
        <authorList>
            <person name="Peng X."/>
        </authorList>
    </citation>
    <scope>NUCLEOTIDE SEQUENCE</scope>
    <source>
        <strain evidence="8">SIG12</strain>
    </source>
</reference>
<evidence type="ECO:0000313" key="9">
    <source>
        <dbReference type="Proteomes" id="UP000762703"/>
    </source>
</evidence>